<dbReference type="AlphaFoldDB" id="A0A8C8W701"/>
<feature type="domain" description="Ig-like" evidence="12">
    <location>
        <begin position="24"/>
        <end position="109"/>
    </location>
</feature>
<evidence type="ECO:0000256" key="9">
    <source>
        <dbReference type="ARBA" id="ARBA00023180"/>
    </source>
</evidence>
<sequence length="277" mass="30900">MKTFLTSLLCVGEMPRWGGRILKPTISAEPGSVITSGNPVTIWCEGIKETQMYILYKEGSPPSWNRLTAPVPDHKAKFFIPSMREHNAGRYYCYCYTSAGWTQHSDSLELVVTGVHHGKPTLSAFPCPVLTSVGNVTLQCVSSKGYNVFILTGEDLKFSRSQKSQLIYTGQSLALFPEISMTSSKSGPFRCYGYYTNTSHVWSEASDPLELHFSGEDQIFFLSGMPETISQPQNMSENLIRMVIAGLILIVLGIVLFEACHSQRRSLNAMSFLWLKE</sequence>
<keyword evidence="7 11" id="KW-0472">Membrane</keyword>
<dbReference type="SUPFAM" id="SSF48726">
    <property type="entry name" value="Immunoglobulin"/>
    <property type="match status" value="2"/>
</dbReference>
<evidence type="ECO:0000256" key="10">
    <source>
        <dbReference type="ARBA" id="ARBA00023319"/>
    </source>
</evidence>
<dbReference type="GO" id="GO:0005886">
    <property type="term" value="C:plasma membrane"/>
    <property type="evidence" value="ECO:0007669"/>
    <property type="project" value="UniProtKB-SubCell"/>
</dbReference>
<keyword evidence="4" id="KW-0732">Signal</keyword>
<evidence type="ECO:0000256" key="5">
    <source>
        <dbReference type="ARBA" id="ARBA00022737"/>
    </source>
</evidence>
<reference evidence="13" key="3">
    <citation type="submission" date="2025-09" db="UniProtKB">
        <authorList>
            <consortium name="Ensembl"/>
        </authorList>
    </citation>
    <scope>IDENTIFICATION</scope>
</reference>
<dbReference type="FunFam" id="2.60.40.10:FF:000049">
    <property type="entry name" value="Leukocyte immunoglobulin-like receptor subfamily B member 1"/>
    <property type="match status" value="2"/>
</dbReference>
<dbReference type="GO" id="GO:0019221">
    <property type="term" value="P:cytokine-mediated signaling pathway"/>
    <property type="evidence" value="ECO:0007669"/>
    <property type="project" value="TreeGrafter"/>
</dbReference>
<evidence type="ECO:0000256" key="3">
    <source>
        <dbReference type="ARBA" id="ARBA00022692"/>
    </source>
</evidence>
<keyword evidence="14" id="KW-1185">Reference proteome</keyword>
<evidence type="ECO:0000256" key="11">
    <source>
        <dbReference type="SAM" id="Phobius"/>
    </source>
</evidence>
<dbReference type="Proteomes" id="UP000694547">
    <property type="component" value="Unassembled WGS sequence"/>
</dbReference>
<evidence type="ECO:0000259" key="12">
    <source>
        <dbReference type="PROSITE" id="PS50835"/>
    </source>
</evidence>
<keyword evidence="3 11" id="KW-0812">Transmembrane</keyword>
<keyword evidence="8" id="KW-1015">Disulfide bond</keyword>
<evidence type="ECO:0000256" key="1">
    <source>
        <dbReference type="ARBA" id="ARBA00004162"/>
    </source>
</evidence>
<dbReference type="PANTHER" id="PTHR11738:SF179">
    <property type="entry name" value="LEUKOCYTE IMMUNOGLOBULIN-LIKE RECEPTOR SUBFAMILY A MEMBER 5"/>
    <property type="match status" value="1"/>
</dbReference>
<dbReference type="GeneTree" id="ENSGT01100000263478"/>
<dbReference type="Pfam" id="PF13895">
    <property type="entry name" value="Ig_2"/>
    <property type="match status" value="1"/>
</dbReference>
<dbReference type="PANTHER" id="PTHR11738">
    <property type="entry name" value="MHC CLASS I NK CELL RECEPTOR"/>
    <property type="match status" value="1"/>
</dbReference>
<proteinExistence type="predicted"/>
<dbReference type="GO" id="GO:0002764">
    <property type="term" value="P:immune response-regulating signaling pathway"/>
    <property type="evidence" value="ECO:0007669"/>
    <property type="project" value="TreeGrafter"/>
</dbReference>
<keyword evidence="5" id="KW-0677">Repeat</keyword>
<feature type="transmembrane region" description="Helical" evidence="11">
    <location>
        <begin position="239"/>
        <end position="260"/>
    </location>
</feature>
<dbReference type="InterPro" id="IPR036179">
    <property type="entry name" value="Ig-like_dom_sf"/>
</dbReference>
<evidence type="ECO:0000256" key="6">
    <source>
        <dbReference type="ARBA" id="ARBA00022989"/>
    </source>
</evidence>
<dbReference type="GO" id="GO:0032396">
    <property type="term" value="F:inhibitory MHC class I receptor activity"/>
    <property type="evidence" value="ECO:0007669"/>
    <property type="project" value="TreeGrafter"/>
</dbReference>
<protein>
    <recommendedName>
        <fullName evidence="12">Ig-like domain-containing protein</fullName>
    </recommendedName>
</protein>
<evidence type="ECO:0000256" key="2">
    <source>
        <dbReference type="ARBA" id="ARBA00022475"/>
    </source>
</evidence>
<organism evidence="13 14">
    <name type="scientific">Peromyscus maniculatus bairdii</name>
    <name type="common">Prairie deer mouse</name>
    <dbReference type="NCBI Taxonomy" id="230844"/>
    <lineage>
        <taxon>Eukaryota</taxon>
        <taxon>Metazoa</taxon>
        <taxon>Chordata</taxon>
        <taxon>Craniata</taxon>
        <taxon>Vertebrata</taxon>
        <taxon>Euteleostomi</taxon>
        <taxon>Mammalia</taxon>
        <taxon>Eutheria</taxon>
        <taxon>Euarchontoglires</taxon>
        <taxon>Glires</taxon>
        <taxon>Rodentia</taxon>
        <taxon>Myomorpha</taxon>
        <taxon>Muroidea</taxon>
        <taxon>Cricetidae</taxon>
        <taxon>Neotominae</taxon>
        <taxon>Peromyscus</taxon>
    </lineage>
</organism>
<evidence type="ECO:0000256" key="8">
    <source>
        <dbReference type="ARBA" id="ARBA00023157"/>
    </source>
</evidence>
<keyword evidence="6 11" id="KW-1133">Transmembrane helix</keyword>
<comment type="subcellular location">
    <subcellularLocation>
        <location evidence="1">Cell membrane</location>
        <topology evidence="1">Single-pass membrane protein</topology>
    </subcellularLocation>
</comment>
<evidence type="ECO:0000256" key="4">
    <source>
        <dbReference type="ARBA" id="ARBA00022729"/>
    </source>
</evidence>
<name>A0A8C8W701_PERMB</name>
<dbReference type="Ensembl" id="ENSPEMT00000040088.1">
    <property type="protein sequence ID" value="ENSPEMP00000036649.1"/>
    <property type="gene ID" value="ENSPEMG00000026765.1"/>
</dbReference>
<accession>A0A8C8W701</accession>
<dbReference type="InterPro" id="IPR007110">
    <property type="entry name" value="Ig-like_dom"/>
</dbReference>
<keyword evidence="2" id="KW-1003">Cell membrane</keyword>
<keyword evidence="10" id="KW-0393">Immunoglobulin domain</keyword>
<evidence type="ECO:0000256" key="7">
    <source>
        <dbReference type="ARBA" id="ARBA00023136"/>
    </source>
</evidence>
<dbReference type="InterPro" id="IPR013783">
    <property type="entry name" value="Ig-like_fold"/>
</dbReference>
<dbReference type="InterPro" id="IPR050412">
    <property type="entry name" value="Ig-like_Receptors_ImmuneReg"/>
</dbReference>
<reference evidence="14" key="1">
    <citation type="submission" date="2018-10" db="EMBL/GenBank/DDBJ databases">
        <title>Improved assembly of the deer mouse Peromyscus maniculatus genome.</title>
        <authorList>
            <person name="Lassance J.-M."/>
            <person name="Hoekstra H.E."/>
        </authorList>
    </citation>
    <scope>NUCLEOTIDE SEQUENCE [LARGE SCALE GENOMIC DNA]</scope>
</reference>
<evidence type="ECO:0000313" key="13">
    <source>
        <dbReference type="Ensembl" id="ENSPEMP00000036649.1"/>
    </source>
</evidence>
<keyword evidence="9" id="KW-0325">Glycoprotein</keyword>
<dbReference type="Gene3D" id="2.60.40.10">
    <property type="entry name" value="Immunoglobulins"/>
    <property type="match status" value="2"/>
</dbReference>
<dbReference type="PROSITE" id="PS50835">
    <property type="entry name" value="IG_LIKE"/>
    <property type="match status" value="1"/>
</dbReference>
<reference evidence="13" key="2">
    <citation type="submission" date="2025-08" db="UniProtKB">
        <authorList>
            <consortium name="Ensembl"/>
        </authorList>
    </citation>
    <scope>IDENTIFICATION</scope>
</reference>
<evidence type="ECO:0000313" key="14">
    <source>
        <dbReference type="Proteomes" id="UP000694547"/>
    </source>
</evidence>